<name>A0A410PV12_9FIRM</name>
<accession>A0A410PV12</accession>
<evidence type="ECO:0000313" key="2">
    <source>
        <dbReference type="Proteomes" id="UP000287601"/>
    </source>
</evidence>
<dbReference type="EMBL" id="CP035281">
    <property type="protein sequence ID" value="QAT42789.1"/>
    <property type="molecule type" value="Genomic_DNA"/>
</dbReference>
<gene>
    <name evidence="1" type="ORF">EQM06_05835</name>
</gene>
<protein>
    <submittedName>
        <fullName evidence="1">Uncharacterized protein</fullName>
    </submittedName>
</protein>
<dbReference type="Pfam" id="PF20095">
    <property type="entry name" value="DUF6485"/>
    <property type="match status" value="1"/>
</dbReference>
<dbReference type="OrthoDB" id="5460858at2"/>
<dbReference type="Proteomes" id="UP000287601">
    <property type="component" value="Chromosome"/>
</dbReference>
<sequence length="81" mass="9254">MSEHEHFCTCGDKECKFNPRNHNMGCDPCIQKNLSEGEIPSCFFHLVHDDTSELQEFTMGSFVKYYQKYADEKGAPASENA</sequence>
<reference evidence="1 2" key="1">
    <citation type="submission" date="2019-01" db="EMBL/GenBank/DDBJ databases">
        <title>Draft genomes of a novel of Aminipila strains.</title>
        <authorList>
            <person name="Ma S."/>
        </authorList>
    </citation>
    <scope>NUCLEOTIDE SEQUENCE [LARGE SCALE GENOMIC DNA]</scope>
    <source>
        <strain evidence="2">JN-39</strain>
    </source>
</reference>
<dbReference type="AlphaFoldDB" id="A0A410PV12"/>
<proteinExistence type="predicted"/>
<evidence type="ECO:0000313" key="1">
    <source>
        <dbReference type="EMBL" id="QAT42789.1"/>
    </source>
</evidence>
<dbReference type="RefSeq" id="WP_128745438.1">
    <property type="nucleotide sequence ID" value="NZ_CP035281.1"/>
</dbReference>
<keyword evidence="2" id="KW-1185">Reference proteome</keyword>
<dbReference type="KEGG" id="amij:EQM06_05835"/>
<organism evidence="1 2">
    <name type="scientific">Aminipila luticellarii</name>
    <dbReference type="NCBI Taxonomy" id="2507160"/>
    <lineage>
        <taxon>Bacteria</taxon>
        <taxon>Bacillati</taxon>
        <taxon>Bacillota</taxon>
        <taxon>Clostridia</taxon>
        <taxon>Peptostreptococcales</taxon>
        <taxon>Anaerovoracaceae</taxon>
        <taxon>Aminipila</taxon>
    </lineage>
</organism>